<dbReference type="Gene3D" id="2.70.98.40">
    <property type="entry name" value="Glycoside hydrolase, family 65, N-terminal domain"/>
    <property type="match status" value="1"/>
</dbReference>
<feature type="region of interest" description="Disordered" evidence="4">
    <location>
        <begin position="777"/>
        <end position="807"/>
    </location>
</feature>
<evidence type="ECO:0000259" key="6">
    <source>
        <dbReference type="Pfam" id="PF03633"/>
    </source>
</evidence>
<dbReference type="Gene3D" id="1.50.10.10">
    <property type="match status" value="1"/>
</dbReference>
<comment type="similarity">
    <text evidence="1">Belongs to the glycosyl hydrolase 65 family.</text>
</comment>
<feature type="domain" description="Glycoside hydrolase family 65 N-terminal" evidence="7">
    <location>
        <begin position="35"/>
        <end position="280"/>
    </location>
</feature>
<evidence type="ECO:0000259" key="5">
    <source>
        <dbReference type="Pfam" id="PF03632"/>
    </source>
</evidence>
<dbReference type="SUPFAM" id="SSF74650">
    <property type="entry name" value="Galactose mutarotase-like"/>
    <property type="match status" value="1"/>
</dbReference>
<dbReference type="InterPro" id="IPR005195">
    <property type="entry name" value="Glyco_hydro_65_M"/>
</dbReference>
<dbReference type="Pfam" id="PF03636">
    <property type="entry name" value="Glyco_hydro_65N"/>
    <property type="match status" value="1"/>
</dbReference>
<dbReference type="InterPro" id="IPR017045">
    <property type="entry name" value="Malt_Pase/Glycosyl_Hdrlase"/>
</dbReference>
<dbReference type="GO" id="GO:0004553">
    <property type="term" value="F:hydrolase activity, hydrolyzing O-glycosyl compounds"/>
    <property type="evidence" value="ECO:0007669"/>
    <property type="project" value="TreeGrafter"/>
</dbReference>
<dbReference type="PANTHER" id="PTHR11051:SF13">
    <property type="entry name" value="GLYCOSYL TRANSFERASE"/>
    <property type="match status" value="1"/>
</dbReference>
<feature type="domain" description="Glycoside hydrolase family 65 C-terminal" evidence="6">
    <location>
        <begin position="713"/>
        <end position="774"/>
    </location>
</feature>
<evidence type="ECO:0000256" key="4">
    <source>
        <dbReference type="SAM" id="MobiDB-lite"/>
    </source>
</evidence>
<accession>A0A8J2ZAX3</accession>
<dbReference type="GO" id="GO:0005975">
    <property type="term" value="P:carbohydrate metabolic process"/>
    <property type="evidence" value="ECO:0007669"/>
    <property type="project" value="InterPro"/>
</dbReference>
<feature type="binding site" evidence="3">
    <location>
        <begin position="375"/>
        <end position="376"/>
    </location>
    <ligand>
        <name>substrate</name>
    </ligand>
</feature>
<feature type="domain" description="Glycoside hydrolase family 65 central catalytic" evidence="5">
    <location>
        <begin position="341"/>
        <end position="704"/>
    </location>
</feature>
<dbReference type="EMBL" id="BMKS01000004">
    <property type="protein sequence ID" value="GGG29417.1"/>
    <property type="molecule type" value="Genomic_DNA"/>
</dbReference>
<dbReference type="InterPro" id="IPR011013">
    <property type="entry name" value="Gal_mutarotase_sf_dom"/>
</dbReference>
<comment type="caution">
    <text evidence="8">The sequence shown here is derived from an EMBL/GenBank/DDBJ whole genome shotgun (WGS) entry which is preliminary data.</text>
</comment>
<evidence type="ECO:0000256" key="3">
    <source>
        <dbReference type="PIRSR" id="PIRSR036289-51"/>
    </source>
</evidence>
<name>A0A8J2ZAX3_9PROT</name>
<dbReference type="GO" id="GO:0030246">
    <property type="term" value="F:carbohydrate binding"/>
    <property type="evidence" value="ECO:0007669"/>
    <property type="project" value="InterPro"/>
</dbReference>
<dbReference type="InterPro" id="IPR008928">
    <property type="entry name" value="6-hairpin_glycosidase_sf"/>
</dbReference>
<evidence type="ECO:0000256" key="2">
    <source>
        <dbReference type="PIRSR" id="PIRSR036289-50"/>
    </source>
</evidence>
<sequence>MLRARRIPPPHIFPPDPWALEATRFGPELAGEFVGQAETMFALSNGRLGIRGMLDEGAPVEEPGVYLNGFHELRPITYGERAYGFPRVGQSMLGLPDGTPMRLYVEGEPFQLDRAEVRSFRRRLDMRSGVLERHVAWRAPAGQCLTLRTRRLVSFDDRHLAAIGWELSVEDGAAEITLCSELVLRPPLPADPEDPRLAEPFAGRRVLCPTGQEATGLRAILGFRTEGSGLVLACAMDHAVEDPERLAARLECKEDCAVVRFRGEVAPGRPIRLWKALAYYYDGGGVAPEEVRARAALTLDRALERGFDGVLERQRMHVARFWERADVELEDADPHRQQVVRWNLFQLLQASERAEGHGIGARGLTGRTYEGHYFWDTEIYVLPFLIYTNPRMARSLLMFRHGMLDKARERARELNHRGATFPWRTIDGREASAYYAAGTAQYHINADIAYALRKYVEVAGDEEFLLDYGAEILVETARLWHDLGFFSPRRGGRFCINAVTGPDEYNTVVNNNLFTNLMARENLRYAADTAEAMRRDHPDAFAELVRRTGLKDSEPVEWREAAERMYLPWDELLRIHPQDDEFLYKERWDFANTPADHYPLMLHYHPLNLYRAQVIKQADTVLAMFLLNGQFTPEEKKRNFDYYDPITTHDSSLSVCIQAIVAAEIGYATKAMEYFRFAAEMDLSDVGGNMRHGAHIASIGGTWMALTYGFAGLRDGEGRISFSPRLPSEWRALRFPLTIRGCRLRVEVRHDVTTYRLEAGDELTVFHCGEAVTLSAAAPVATRPTPPPPPEPVPEFPQQEPPAPRRG</sequence>
<dbReference type="Gene3D" id="2.60.420.10">
    <property type="entry name" value="Maltose phosphorylase, domain 3"/>
    <property type="match status" value="1"/>
</dbReference>
<dbReference type="InterPro" id="IPR005194">
    <property type="entry name" value="Glyco_hydro_65_C"/>
</dbReference>
<keyword evidence="9" id="KW-1185">Reference proteome</keyword>
<dbReference type="InterPro" id="IPR037018">
    <property type="entry name" value="GH65_N"/>
</dbReference>
<gene>
    <name evidence="8" type="ORF">GCM10010964_16600</name>
</gene>
<reference evidence="8 9" key="1">
    <citation type="journal article" date="2014" name="Int. J. Syst. Evol. Microbiol.">
        <title>Complete genome sequence of Corynebacterium casei LMG S-19264T (=DSM 44701T), isolated from a smear-ripened cheese.</title>
        <authorList>
            <consortium name="US DOE Joint Genome Institute (JGI-PGF)"/>
            <person name="Walter F."/>
            <person name="Albersmeier A."/>
            <person name="Kalinowski J."/>
            <person name="Ruckert C."/>
        </authorList>
    </citation>
    <scope>NUCLEOTIDE SEQUENCE [LARGE SCALE GENOMIC DNA]</scope>
    <source>
        <strain evidence="8 9">CGMCC 1.16330</strain>
    </source>
</reference>
<evidence type="ECO:0000256" key="1">
    <source>
        <dbReference type="ARBA" id="ARBA00006768"/>
    </source>
</evidence>
<dbReference type="PANTHER" id="PTHR11051">
    <property type="entry name" value="GLYCOSYL HYDROLASE-RELATED"/>
    <property type="match status" value="1"/>
</dbReference>
<dbReference type="PIRSF" id="PIRSF036289">
    <property type="entry name" value="Glycosyl_hydrolase_malt_phosph"/>
    <property type="match status" value="1"/>
</dbReference>
<evidence type="ECO:0000259" key="7">
    <source>
        <dbReference type="Pfam" id="PF03636"/>
    </source>
</evidence>
<dbReference type="Proteomes" id="UP000597507">
    <property type="component" value="Unassembled WGS sequence"/>
</dbReference>
<dbReference type="InterPro" id="IPR005196">
    <property type="entry name" value="Glyco_hydro_65_N"/>
</dbReference>
<dbReference type="RefSeq" id="WP_188899546.1">
    <property type="nucleotide sequence ID" value="NZ_BMKS01000004.1"/>
</dbReference>
<proteinExistence type="inferred from homology"/>
<feature type="compositionally biased region" description="Pro residues" evidence="4">
    <location>
        <begin position="784"/>
        <end position="807"/>
    </location>
</feature>
<evidence type="ECO:0000313" key="9">
    <source>
        <dbReference type="Proteomes" id="UP000597507"/>
    </source>
</evidence>
<protein>
    <submittedName>
        <fullName evidence="8">Kojibiose phosphorylase</fullName>
    </submittedName>
</protein>
<dbReference type="GO" id="GO:0016757">
    <property type="term" value="F:glycosyltransferase activity"/>
    <property type="evidence" value="ECO:0007669"/>
    <property type="project" value="UniProtKB-ARBA"/>
</dbReference>
<dbReference type="SUPFAM" id="SSF48208">
    <property type="entry name" value="Six-hairpin glycosidases"/>
    <property type="match status" value="1"/>
</dbReference>
<feature type="active site" description="Proton donor" evidence="2">
    <location>
        <position position="504"/>
    </location>
</feature>
<dbReference type="Pfam" id="PF03633">
    <property type="entry name" value="Glyco_hydro_65C"/>
    <property type="match status" value="1"/>
</dbReference>
<dbReference type="AlphaFoldDB" id="A0A8J2ZAX3"/>
<evidence type="ECO:0000313" key="8">
    <source>
        <dbReference type="EMBL" id="GGG29417.1"/>
    </source>
</evidence>
<dbReference type="InterPro" id="IPR012341">
    <property type="entry name" value="6hp_glycosidase-like_sf"/>
</dbReference>
<feature type="binding site" evidence="3">
    <location>
        <begin position="616"/>
        <end position="617"/>
    </location>
    <ligand>
        <name>substrate</name>
    </ligand>
</feature>
<dbReference type="Pfam" id="PF03632">
    <property type="entry name" value="Glyco_hydro_65m"/>
    <property type="match status" value="1"/>
</dbReference>
<organism evidence="8 9">
    <name type="scientific">Caldovatus sediminis</name>
    <dbReference type="NCBI Taxonomy" id="2041189"/>
    <lineage>
        <taxon>Bacteria</taxon>
        <taxon>Pseudomonadati</taxon>
        <taxon>Pseudomonadota</taxon>
        <taxon>Alphaproteobacteria</taxon>
        <taxon>Acetobacterales</taxon>
        <taxon>Roseomonadaceae</taxon>
        <taxon>Caldovatus</taxon>
    </lineage>
</organism>